<reference evidence="2" key="1">
    <citation type="submission" date="2018-02" db="EMBL/GenBank/DDBJ databases">
        <title>Rhizophora mucronata_Transcriptome.</title>
        <authorList>
            <person name="Meera S.P."/>
            <person name="Sreeshan A."/>
            <person name="Augustine A."/>
        </authorList>
    </citation>
    <scope>NUCLEOTIDE SEQUENCE</scope>
    <source>
        <tissue evidence="2">Leaf</tissue>
    </source>
</reference>
<evidence type="ECO:0000313" key="2">
    <source>
        <dbReference type="EMBL" id="MBX70734.1"/>
    </source>
</evidence>
<proteinExistence type="predicted"/>
<feature type="chain" id="PRO_5015161821" evidence="1">
    <location>
        <begin position="33"/>
        <end position="40"/>
    </location>
</feature>
<dbReference type="EMBL" id="GGEC01090250">
    <property type="protein sequence ID" value="MBX70734.1"/>
    <property type="molecule type" value="Transcribed_RNA"/>
</dbReference>
<protein>
    <submittedName>
        <fullName evidence="2">Uncharacterized protein</fullName>
    </submittedName>
</protein>
<feature type="signal peptide" evidence="1">
    <location>
        <begin position="1"/>
        <end position="32"/>
    </location>
</feature>
<accession>A0A2P2QV35</accession>
<keyword evidence="1" id="KW-0732">Signal</keyword>
<name>A0A2P2QV35_RHIMU</name>
<sequence length="40" mass="4894">MCLFYRLHLPSWKYLLEILCLLCLCEWRHVNSFSCNDCNL</sequence>
<organism evidence="2">
    <name type="scientific">Rhizophora mucronata</name>
    <name type="common">Asiatic mangrove</name>
    <dbReference type="NCBI Taxonomy" id="61149"/>
    <lineage>
        <taxon>Eukaryota</taxon>
        <taxon>Viridiplantae</taxon>
        <taxon>Streptophyta</taxon>
        <taxon>Embryophyta</taxon>
        <taxon>Tracheophyta</taxon>
        <taxon>Spermatophyta</taxon>
        <taxon>Magnoliopsida</taxon>
        <taxon>eudicotyledons</taxon>
        <taxon>Gunneridae</taxon>
        <taxon>Pentapetalae</taxon>
        <taxon>rosids</taxon>
        <taxon>fabids</taxon>
        <taxon>Malpighiales</taxon>
        <taxon>Rhizophoraceae</taxon>
        <taxon>Rhizophora</taxon>
    </lineage>
</organism>
<evidence type="ECO:0000256" key="1">
    <source>
        <dbReference type="SAM" id="SignalP"/>
    </source>
</evidence>
<dbReference type="AlphaFoldDB" id="A0A2P2QV35"/>